<dbReference type="EMBL" id="JBBJBU010000009">
    <property type="protein sequence ID" value="KAK7204095.1"/>
    <property type="molecule type" value="Genomic_DNA"/>
</dbReference>
<evidence type="ECO:0000313" key="19">
    <source>
        <dbReference type="Proteomes" id="UP001498771"/>
    </source>
</evidence>
<comment type="caution">
    <text evidence="18">The sequence shown here is derived from an EMBL/GenBank/DDBJ whole genome shotgun (WGS) entry which is preliminary data.</text>
</comment>
<feature type="transmembrane region" description="Helical" evidence="15">
    <location>
        <begin position="1214"/>
        <end position="1237"/>
    </location>
</feature>
<evidence type="ECO:0000256" key="16">
    <source>
        <dbReference type="SAM" id="SignalP"/>
    </source>
</evidence>
<keyword evidence="10 15" id="KW-0472">Membrane</keyword>
<evidence type="ECO:0000259" key="17">
    <source>
        <dbReference type="PROSITE" id="PS50156"/>
    </source>
</evidence>
<dbReference type="GeneID" id="90038635"/>
<accession>A0ABR1F2Q8</accession>
<dbReference type="InterPro" id="IPR032190">
    <property type="entry name" value="NPC1_N"/>
</dbReference>
<feature type="transmembrane region" description="Helical" evidence="15">
    <location>
        <begin position="1130"/>
        <end position="1152"/>
    </location>
</feature>
<sequence>MRSAGLLLLIAGLLAWARLGYGAITEVHEPGTCAMYKNCGKKSFFGAQLPCPYNGPAATPDPGMRATLVDICGAEWAETNVCCDADQLENLRGNLKKAETLISSCPACQANFVEFFCSFSCSPNQSQFINITSLGTATSGSDIVTELDYFVDDLLAEKFYNSCKDVKFSATNGYVMDLIGGGATNYKEFLKFLGDEKPLLGGSPFQINFPWGETPDEIDRLEFDAKNCASQDVRYRCACVDCPGACPSLPPAKEQFQCHIGALPCFSLAVILLYALMLIVFVLVYKSIIQFNRGPFYKPERLRLLQENGGASEDEEEGDIVETSELVERELAKTYKLHSILQSKFTTLGLFCAQFPGLVIGLSLLFVGIMSLGWFHFTIETNPVRLWVSPQSETYLQKQFYDEQFGPFYRAEQAFLVNEDGPVLTYDTLKWWFEVESNITAITSPVYGTTFDDICLKPTGEACVVQSITQYFAGDIDNVDVDGWKDQIAVCTANPVDCLPPFQQPLKPSMVLGGVDGEDYVNAHAIIISWVANNDEEGSDHVQRAMDWETVLEAYLLEVQEQAASRGLRLSFNTEISLEKELNKSTNTDATIVVVSYIFMFIYASMALGKLSWKSGRRSLIESKFTLGLFGIIIVLLSVSASIGLFSIIGVPVTLIIAEVIPFLVLAVGVDNIFLLSHELELVNQEYPNEPVEHRVARTVGKMGPSILLSASCEFIAFALGSAVAMPAVRNFAIYAAGAVFVDAILQMTMFVSALTLDQLRVEDNRVDCLPLLKLQLRPAATSSSTVITKESELVRWIRTKYAPAILKKEAKAIILMVFCGACALSLALIPKIQLGLDQRIAVPSESFLVNYFDDLYDYFDSGPPVYFVTTESNVTTRAGQKALCGRFSTCNEYSLLNILEQERKRPESSYISEPAASWIDDFFHWLNPQLDECCRFKKGSTDEMCSPFARDWQCDVCYANKDPAWNITMNGLPEGEEFLKFFSFWIDSPSDPCPLGGKAPYSNAIVPDYERVTINASSFRTSHTPLRSQDDFINAFASAKEIAKTASRETGVEIFPYSVFYIFFDQYDSIFRLTTTLIVAALAAILAISSLLLGSISSGIIVTVTVGMIVIDIMGVMVVWGISLNAVSLVNLVICVGIGVEFCSHLARAFMVPNKDVLDLSRSRMKGNDERVWAALVSVGGSVLSGITLTKLIGVIVLAFTRSKIFEIYYFRMWLSLVIIAALHGLMLLPVALSYFGGEGYTLEEFTIGPENTSRRYRALFEEPESVESETDEEEEQGP</sequence>
<dbReference type="PANTHER" id="PTHR45727:SF2">
    <property type="entry name" value="NPC INTRACELLULAR CHOLESTEROL TRANSPORTER 1"/>
    <property type="match status" value="1"/>
</dbReference>
<evidence type="ECO:0000313" key="18">
    <source>
        <dbReference type="EMBL" id="KAK7204095.1"/>
    </source>
</evidence>
<feature type="transmembrane region" description="Helical" evidence="15">
    <location>
        <begin position="1071"/>
        <end position="1094"/>
    </location>
</feature>
<protein>
    <submittedName>
        <fullName evidence="18">Sterol-sensing domain of SREBP cleavage-activation-domain-containing protein</fullName>
    </submittedName>
</protein>
<evidence type="ECO:0000256" key="5">
    <source>
        <dbReference type="ARBA" id="ARBA00022692"/>
    </source>
</evidence>
<gene>
    <name evidence="18" type="ORF">BZA70DRAFT_281459</name>
</gene>
<dbReference type="NCBIfam" id="TIGR00917">
    <property type="entry name" value="2A060601"/>
    <property type="match status" value="1"/>
</dbReference>
<evidence type="ECO:0000256" key="2">
    <source>
        <dbReference type="ARBA" id="ARBA00005585"/>
    </source>
</evidence>
<dbReference type="Pfam" id="PF22314">
    <property type="entry name" value="NPC1_MLD"/>
    <property type="match status" value="1"/>
</dbReference>
<keyword evidence="14" id="KW-0753">Steroid metabolism</keyword>
<dbReference type="PANTHER" id="PTHR45727">
    <property type="entry name" value="NPC INTRACELLULAR CHOLESTEROL TRANSPORTER 1"/>
    <property type="match status" value="1"/>
</dbReference>
<evidence type="ECO:0000256" key="13">
    <source>
        <dbReference type="ARBA" id="ARBA00023180"/>
    </source>
</evidence>
<feature type="transmembrane region" description="Helical" evidence="15">
    <location>
        <begin position="1101"/>
        <end position="1124"/>
    </location>
</feature>
<feature type="transmembrane region" description="Helical" evidence="15">
    <location>
        <begin position="1173"/>
        <end position="1202"/>
    </location>
</feature>
<evidence type="ECO:0000256" key="7">
    <source>
        <dbReference type="ARBA" id="ARBA00022989"/>
    </source>
</evidence>
<proteinExistence type="inferred from homology"/>
<dbReference type="InterPro" id="IPR053958">
    <property type="entry name" value="HMGCR/SNAP/NPC1-like_SSD"/>
</dbReference>
<dbReference type="Gene3D" id="1.20.1640.10">
    <property type="entry name" value="Multidrug efflux transporter AcrB transmembrane domain"/>
    <property type="match status" value="2"/>
</dbReference>
<evidence type="ECO:0000256" key="3">
    <source>
        <dbReference type="ARBA" id="ARBA00022448"/>
    </source>
</evidence>
<keyword evidence="6 16" id="KW-0732">Signal</keyword>
<feature type="transmembrane region" description="Helical" evidence="15">
    <location>
        <begin position="348"/>
        <end position="375"/>
    </location>
</feature>
<comment type="subcellular location">
    <subcellularLocation>
        <location evidence="1">Endomembrane system</location>
        <topology evidence="1">Multi-pass membrane protein</topology>
    </subcellularLocation>
</comment>
<dbReference type="InterPro" id="IPR053956">
    <property type="entry name" value="NPC1_MLD"/>
</dbReference>
<evidence type="ECO:0000256" key="14">
    <source>
        <dbReference type="ARBA" id="ARBA00023221"/>
    </source>
</evidence>
<evidence type="ECO:0000256" key="12">
    <source>
        <dbReference type="ARBA" id="ARBA00023166"/>
    </source>
</evidence>
<evidence type="ECO:0000256" key="1">
    <source>
        <dbReference type="ARBA" id="ARBA00004127"/>
    </source>
</evidence>
<keyword evidence="11" id="KW-1015">Disulfide bond</keyword>
<feature type="chain" id="PRO_5047286304" evidence="16">
    <location>
        <begin position="23"/>
        <end position="1280"/>
    </location>
</feature>
<feature type="transmembrane region" description="Helical" evidence="15">
    <location>
        <begin position="590"/>
        <end position="613"/>
    </location>
</feature>
<evidence type="ECO:0000256" key="6">
    <source>
        <dbReference type="ARBA" id="ARBA00022729"/>
    </source>
</evidence>
<feature type="transmembrane region" description="Helical" evidence="15">
    <location>
        <begin position="655"/>
        <end position="676"/>
    </location>
</feature>
<keyword evidence="12" id="KW-1207">Sterol metabolism</keyword>
<keyword evidence="7 15" id="KW-1133">Transmembrane helix</keyword>
<dbReference type="Pfam" id="PF12349">
    <property type="entry name" value="Sterol-sensing"/>
    <property type="match status" value="1"/>
</dbReference>
<evidence type="ECO:0000256" key="9">
    <source>
        <dbReference type="ARBA" id="ARBA00023098"/>
    </source>
</evidence>
<evidence type="ECO:0000256" key="8">
    <source>
        <dbReference type="ARBA" id="ARBA00023055"/>
    </source>
</evidence>
<organism evidence="18 19">
    <name type="scientific">Myxozyma melibiosi</name>
    <dbReference type="NCBI Taxonomy" id="54550"/>
    <lineage>
        <taxon>Eukaryota</taxon>
        <taxon>Fungi</taxon>
        <taxon>Dikarya</taxon>
        <taxon>Ascomycota</taxon>
        <taxon>Saccharomycotina</taxon>
        <taxon>Lipomycetes</taxon>
        <taxon>Lipomycetales</taxon>
        <taxon>Lipomycetaceae</taxon>
        <taxon>Myxozyma</taxon>
    </lineage>
</organism>
<feature type="domain" description="SSD" evidence="17">
    <location>
        <begin position="589"/>
        <end position="757"/>
    </location>
</feature>
<keyword evidence="9" id="KW-0443">Lipid metabolism</keyword>
<evidence type="ECO:0000256" key="10">
    <source>
        <dbReference type="ARBA" id="ARBA00023136"/>
    </source>
</evidence>
<feature type="transmembrane region" description="Helical" evidence="15">
    <location>
        <begin position="732"/>
        <end position="757"/>
    </location>
</feature>
<dbReference type="Pfam" id="PF16414">
    <property type="entry name" value="NPC1_N"/>
    <property type="match status" value="1"/>
</dbReference>
<keyword evidence="3" id="KW-0813">Transport</keyword>
<keyword evidence="19" id="KW-1185">Reference proteome</keyword>
<dbReference type="PROSITE" id="PS50156">
    <property type="entry name" value="SSD"/>
    <property type="match status" value="1"/>
</dbReference>
<evidence type="ECO:0000256" key="4">
    <source>
        <dbReference type="ARBA" id="ARBA00022548"/>
    </source>
</evidence>
<dbReference type="InterPro" id="IPR004765">
    <property type="entry name" value="NPC1-like"/>
</dbReference>
<dbReference type="InterPro" id="IPR000731">
    <property type="entry name" value="SSD"/>
</dbReference>
<dbReference type="Proteomes" id="UP001498771">
    <property type="component" value="Unassembled WGS sequence"/>
</dbReference>
<feature type="transmembrane region" description="Helical" evidence="15">
    <location>
        <begin position="625"/>
        <end position="649"/>
    </location>
</feature>
<name>A0ABR1F2Q8_9ASCO</name>
<evidence type="ECO:0000256" key="11">
    <source>
        <dbReference type="ARBA" id="ARBA00023157"/>
    </source>
</evidence>
<reference evidence="18 19" key="1">
    <citation type="submission" date="2024-03" db="EMBL/GenBank/DDBJ databases">
        <title>Genome-scale model development and genomic sequencing of the oleaginous clade Lipomyces.</title>
        <authorList>
            <consortium name="Lawrence Berkeley National Laboratory"/>
            <person name="Czajka J.J."/>
            <person name="Han Y."/>
            <person name="Kim J."/>
            <person name="Mondo S.J."/>
            <person name="Hofstad B.A."/>
            <person name="Robles A."/>
            <person name="Haridas S."/>
            <person name="Riley R."/>
            <person name="LaButti K."/>
            <person name="Pangilinan J."/>
            <person name="Andreopoulos W."/>
            <person name="Lipzen A."/>
            <person name="Yan J."/>
            <person name="Wang M."/>
            <person name="Ng V."/>
            <person name="Grigoriev I.V."/>
            <person name="Spatafora J.W."/>
            <person name="Magnuson J.K."/>
            <person name="Baker S.E."/>
            <person name="Pomraning K.R."/>
        </authorList>
    </citation>
    <scope>NUCLEOTIDE SEQUENCE [LARGE SCALE GENOMIC DNA]</scope>
    <source>
        <strain evidence="18 19">Phaff 52-87</strain>
    </source>
</reference>
<feature type="transmembrane region" description="Helical" evidence="15">
    <location>
        <begin position="707"/>
        <end position="726"/>
    </location>
</feature>
<keyword evidence="13" id="KW-0325">Glycoprotein</keyword>
<feature type="signal peptide" evidence="16">
    <location>
        <begin position="1"/>
        <end position="22"/>
    </location>
</feature>
<dbReference type="SUPFAM" id="SSF82866">
    <property type="entry name" value="Multidrug efflux transporter AcrB transmembrane domain"/>
    <property type="match status" value="2"/>
</dbReference>
<keyword evidence="5 15" id="KW-0812">Transmembrane</keyword>
<keyword evidence="4" id="KW-0153">Cholesterol metabolism</keyword>
<dbReference type="RefSeq" id="XP_064767128.1">
    <property type="nucleotide sequence ID" value="XM_064913123.1"/>
</dbReference>
<evidence type="ECO:0000256" key="15">
    <source>
        <dbReference type="SAM" id="Phobius"/>
    </source>
</evidence>
<feature type="transmembrane region" description="Helical" evidence="15">
    <location>
        <begin position="261"/>
        <end position="285"/>
    </location>
</feature>
<comment type="similarity">
    <text evidence="2">Belongs to the patched family.</text>
</comment>
<keyword evidence="8" id="KW-0445">Lipid transport</keyword>